<keyword evidence="15" id="KW-0333">Golgi apparatus</keyword>
<dbReference type="GO" id="GO:0005886">
    <property type="term" value="C:plasma membrane"/>
    <property type="evidence" value="ECO:0007669"/>
    <property type="project" value="TreeGrafter"/>
</dbReference>
<evidence type="ECO:0000256" key="23">
    <source>
        <dbReference type="ARBA" id="ARBA00081356"/>
    </source>
</evidence>
<evidence type="ECO:0000256" key="20">
    <source>
        <dbReference type="ARBA" id="ARBA00033627"/>
    </source>
</evidence>
<dbReference type="OrthoDB" id="2127281at2759"/>
<feature type="signal peptide" evidence="26">
    <location>
        <begin position="1"/>
        <end position="30"/>
    </location>
</feature>
<dbReference type="FunFam" id="1.20.1420.30:FF:000015">
    <property type="entry name" value="sodium/potassium/calcium exchanger 5 isoform X2"/>
    <property type="match status" value="1"/>
</dbReference>
<dbReference type="AlphaFoldDB" id="A0A8J2WPJ9"/>
<feature type="domain" description="Sodium/calcium exchanger membrane region" evidence="27">
    <location>
        <begin position="113"/>
        <end position="255"/>
    </location>
</feature>
<accession>A0A8J2WPJ9</accession>
<evidence type="ECO:0000256" key="2">
    <source>
        <dbReference type="ARBA" id="ARBA00004223"/>
    </source>
</evidence>
<dbReference type="InterPro" id="IPR004481">
    <property type="entry name" value="K/Na/Ca-exchanger"/>
</dbReference>
<keyword evidence="5" id="KW-0050">Antiport</keyword>
<evidence type="ECO:0000256" key="4">
    <source>
        <dbReference type="ARBA" id="ARBA00022448"/>
    </source>
</evidence>
<evidence type="ECO:0000256" key="21">
    <source>
        <dbReference type="ARBA" id="ARBA00058187"/>
    </source>
</evidence>
<feature type="transmembrane region" description="Helical" evidence="25">
    <location>
        <begin position="236"/>
        <end position="255"/>
    </location>
</feature>
<dbReference type="Pfam" id="PF01699">
    <property type="entry name" value="Na_Ca_ex"/>
    <property type="match status" value="2"/>
</dbReference>
<dbReference type="GO" id="GO:0015293">
    <property type="term" value="F:symporter activity"/>
    <property type="evidence" value="ECO:0007669"/>
    <property type="project" value="UniProtKB-KW"/>
</dbReference>
<feature type="domain" description="Sodium/calcium exchanger membrane region" evidence="27">
    <location>
        <begin position="387"/>
        <end position="538"/>
    </location>
</feature>
<evidence type="ECO:0000256" key="1">
    <source>
        <dbReference type="ARBA" id="ARBA00004166"/>
    </source>
</evidence>
<name>A0A8J2WPJ9_9CRUS</name>
<evidence type="ECO:0000256" key="15">
    <source>
        <dbReference type="ARBA" id="ARBA00023034"/>
    </source>
</evidence>
<keyword evidence="29" id="KW-1185">Reference proteome</keyword>
<evidence type="ECO:0000313" key="28">
    <source>
        <dbReference type="EMBL" id="CAH0106744.1"/>
    </source>
</evidence>
<comment type="caution">
    <text evidence="28">The sequence shown here is derived from an EMBL/GenBank/DDBJ whole genome shotgun (WGS) entry which is preliminary data.</text>
</comment>
<keyword evidence="6" id="KW-0633">Potassium transport</keyword>
<feature type="transmembrane region" description="Helical" evidence="25">
    <location>
        <begin position="209"/>
        <end position="229"/>
    </location>
</feature>
<proteinExistence type="inferred from homology"/>
<evidence type="ECO:0000256" key="24">
    <source>
        <dbReference type="ARBA" id="ARBA00082809"/>
    </source>
</evidence>
<gene>
    <name evidence="28" type="ORF">DGAL_LOCUS9902</name>
</gene>
<evidence type="ECO:0000256" key="5">
    <source>
        <dbReference type="ARBA" id="ARBA00022449"/>
    </source>
</evidence>
<dbReference type="EMBL" id="CAKKLH010000235">
    <property type="protein sequence ID" value="CAH0106744.1"/>
    <property type="molecule type" value="Genomic_DNA"/>
</dbReference>
<evidence type="ECO:0000256" key="10">
    <source>
        <dbReference type="ARBA" id="ARBA00022729"/>
    </source>
</evidence>
<evidence type="ECO:0000256" key="16">
    <source>
        <dbReference type="ARBA" id="ARBA00023053"/>
    </source>
</evidence>
<keyword evidence="12" id="KW-0769">Symport</keyword>
<keyword evidence="7" id="KW-0109">Calcium transport</keyword>
<keyword evidence="14 25" id="KW-1133">Transmembrane helix</keyword>
<evidence type="ECO:0000256" key="13">
    <source>
        <dbReference type="ARBA" id="ARBA00022958"/>
    </source>
</evidence>
<keyword evidence="8" id="KW-0716">Sensory transduction</keyword>
<dbReference type="Proteomes" id="UP000789390">
    <property type="component" value="Unassembled WGS sequence"/>
</dbReference>
<dbReference type="NCBIfam" id="TIGR00367">
    <property type="entry name" value="calcium/sodium antiporter"/>
    <property type="match status" value="1"/>
</dbReference>
<feature type="transmembrane region" description="Helical" evidence="25">
    <location>
        <begin position="421"/>
        <end position="443"/>
    </location>
</feature>
<comment type="function">
    <text evidence="21">Calcium, potassium:sodium antiporter that transports 1 Ca(2+) and 1 K(+) to the melanosome in exchange for 4 cytoplasmic Na(+). Involved in pigmentation, possibly by participating in ion transport in melanosomes. Predominant sodium-calcium exchanger in melanocytes.</text>
</comment>
<evidence type="ECO:0000256" key="25">
    <source>
        <dbReference type="SAM" id="Phobius"/>
    </source>
</evidence>
<keyword evidence="19" id="KW-0739">Sodium transport</keyword>
<evidence type="ECO:0000256" key="18">
    <source>
        <dbReference type="ARBA" id="ARBA00023136"/>
    </source>
</evidence>
<reference evidence="28" key="1">
    <citation type="submission" date="2021-11" db="EMBL/GenBank/DDBJ databases">
        <authorList>
            <person name="Schell T."/>
        </authorList>
    </citation>
    <scope>NUCLEOTIDE SEQUENCE</scope>
    <source>
        <strain evidence="28">M5</strain>
    </source>
</reference>
<keyword evidence="13" id="KW-0630">Potassium</keyword>
<evidence type="ECO:0000256" key="14">
    <source>
        <dbReference type="ARBA" id="ARBA00022989"/>
    </source>
</evidence>
<evidence type="ECO:0000256" key="9">
    <source>
        <dbReference type="ARBA" id="ARBA00022692"/>
    </source>
</evidence>
<comment type="subcellular location">
    <subcellularLocation>
        <location evidence="1">Golgi apparatus</location>
        <location evidence="1">trans-Golgi network membrane</location>
        <topology evidence="1">Multi-pass membrane protein</topology>
    </subcellularLocation>
    <subcellularLocation>
        <location evidence="2">Melanosome</location>
    </subcellularLocation>
</comment>
<evidence type="ECO:0000256" key="19">
    <source>
        <dbReference type="ARBA" id="ARBA00023201"/>
    </source>
</evidence>
<feature type="transmembrane region" description="Helical" evidence="25">
    <location>
        <begin position="493"/>
        <end position="515"/>
    </location>
</feature>
<evidence type="ECO:0000256" key="17">
    <source>
        <dbReference type="ARBA" id="ARBA00023065"/>
    </source>
</evidence>
<keyword evidence="16" id="KW-0915">Sodium</keyword>
<evidence type="ECO:0000256" key="8">
    <source>
        <dbReference type="ARBA" id="ARBA00022606"/>
    </source>
</evidence>
<evidence type="ECO:0000256" key="6">
    <source>
        <dbReference type="ARBA" id="ARBA00022538"/>
    </source>
</evidence>
<evidence type="ECO:0000256" key="12">
    <source>
        <dbReference type="ARBA" id="ARBA00022847"/>
    </source>
</evidence>
<evidence type="ECO:0000313" key="29">
    <source>
        <dbReference type="Proteomes" id="UP000789390"/>
    </source>
</evidence>
<organism evidence="28 29">
    <name type="scientific">Daphnia galeata</name>
    <dbReference type="NCBI Taxonomy" id="27404"/>
    <lineage>
        <taxon>Eukaryota</taxon>
        <taxon>Metazoa</taxon>
        <taxon>Ecdysozoa</taxon>
        <taxon>Arthropoda</taxon>
        <taxon>Crustacea</taxon>
        <taxon>Branchiopoda</taxon>
        <taxon>Diplostraca</taxon>
        <taxon>Cladocera</taxon>
        <taxon>Anomopoda</taxon>
        <taxon>Daphniidae</taxon>
        <taxon>Daphnia</taxon>
    </lineage>
</organism>
<dbReference type="InterPro" id="IPR004837">
    <property type="entry name" value="NaCa_Exmemb"/>
</dbReference>
<feature type="transmembrane region" description="Helical" evidence="25">
    <location>
        <begin position="388"/>
        <end position="415"/>
    </location>
</feature>
<keyword evidence="18 25" id="KW-0472">Membrane</keyword>
<sequence>MKMVCGSPSRGILLVVLVVVVFQSLHGVVSFHVDDSGVYYERYPLHGPIKPDNEQINSSKTNVFNRNESVGDKNLHDDDNGFSVNCTEPTIQDFPPDMFTQEQRQKGGVVVHFILCIYTMLMIGVVIDEYFVPSLEIIAEVLHMSPDVAGATIMAIGTSSPELFINIVGTFITQGDIGVGTIVGSAAFNILAAPACCGLFTGFAVPLEWWPLTRDCAIYGSIVIGLAVVVSDNRIFWWEAMIFVLCYGVFLAVMFSNRTLERWANAVVAQFKSCCGTKNKDETNTKDKEEQQLAIQSGDMEKCTKEQMELKDVDSLESRGGSPEPGELPSVAVIEEAEADGPVKFFKSPEGSMSAKLYWYVMWLGNLIFFLTIPDVRRGKGWRRLYPLAFFICILWIGTLSYLVAWFITVIGYTLGIPDSAMGITFLAAGGSVPEGVAAVVVARAGKGSMGISNSVGSNTFDILICMGLPWLIKAAAMPEYPAEGNFVAVNSGGVVYSVLMLFCTILVLYFAIALNKFVLDRKIGAILLISYMAFLVLAGCFEMNVFMQVNAPPC</sequence>
<comment type="similarity">
    <text evidence="3">Belongs to the Ca(2+):cation antiporter (CaCA) (TC 2.A.19) family. SLC24A subfamily.</text>
</comment>
<feature type="chain" id="PRO_5035253572" description="Sodium/potassium/calcium exchanger 5" evidence="26">
    <location>
        <begin position="31"/>
        <end position="555"/>
    </location>
</feature>
<feature type="transmembrane region" description="Helical" evidence="25">
    <location>
        <begin position="527"/>
        <end position="548"/>
    </location>
</feature>
<dbReference type="InterPro" id="IPR044880">
    <property type="entry name" value="NCX_ion-bd_dom_sf"/>
</dbReference>
<evidence type="ECO:0000256" key="26">
    <source>
        <dbReference type="SAM" id="SignalP"/>
    </source>
</evidence>
<dbReference type="GO" id="GO:0006874">
    <property type="term" value="P:intracellular calcium ion homeostasis"/>
    <property type="evidence" value="ECO:0007669"/>
    <property type="project" value="TreeGrafter"/>
</dbReference>
<evidence type="ECO:0000256" key="7">
    <source>
        <dbReference type="ARBA" id="ARBA00022568"/>
    </source>
</evidence>
<dbReference type="FunFam" id="1.20.1420.30:FF:000009">
    <property type="entry name" value="sodium/potassium/calcium exchanger 5 isoform X2"/>
    <property type="match status" value="1"/>
</dbReference>
<evidence type="ECO:0000259" key="27">
    <source>
        <dbReference type="Pfam" id="PF01699"/>
    </source>
</evidence>
<keyword evidence="10 26" id="KW-0732">Signal</keyword>
<keyword evidence="17" id="KW-0406">Ion transport</keyword>
<keyword evidence="11" id="KW-0106">Calcium</keyword>
<dbReference type="PANTHER" id="PTHR10846:SF73">
    <property type="entry name" value="SODIUM_CALCIUM EXCHANGER MEMBRANE REGION DOMAIN-CONTAINING PROTEIN"/>
    <property type="match status" value="1"/>
</dbReference>
<dbReference type="PANTHER" id="PTHR10846">
    <property type="entry name" value="SODIUM/POTASSIUM/CALCIUM EXCHANGER"/>
    <property type="match status" value="1"/>
</dbReference>
<feature type="transmembrane region" description="Helical" evidence="25">
    <location>
        <begin position="357"/>
        <end position="376"/>
    </location>
</feature>
<dbReference type="Gene3D" id="1.20.1420.30">
    <property type="entry name" value="NCX, central ion-binding region"/>
    <property type="match status" value="2"/>
</dbReference>
<evidence type="ECO:0000256" key="11">
    <source>
        <dbReference type="ARBA" id="ARBA00022837"/>
    </source>
</evidence>
<dbReference type="GO" id="GO:0008273">
    <property type="term" value="F:calcium, potassium:sodium antiporter activity"/>
    <property type="evidence" value="ECO:0007669"/>
    <property type="project" value="TreeGrafter"/>
</dbReference>
<evidence type="ECO:0000256" key="3">
    <source>
        <dbReference type="ARBA" id="ARBA00005364"/>
    </source>
</evidence>
<dbReference type="GO" id="GO:0005794">
    <property type="term" value="C:Golgi apparatus"/>
    <property type="evidence" value="ECO:0007669"/>
    <property type="project" value="UniProtKB-SubCell"/>
</dbReference>
<feature type="transmembrane region" description="Helical" evidence="25">
    <location>
        <begin position="455"/>
        <end position="473"/>
    </location>
</feature>
<evidence type="ECO:0000256" key="22">
    <source>
        <dbReference type="ARBA" id="ARBA00069887"/>
    </source>
</evidence>
<feature type="transmembrane region" description="Helical" evidence="25">
    <location>
        <begin position="182"/>
        <end position="203"/>
    </location>
</feature>
<protein>
    <recommendedName>
        <fullName evidence="22">Sodium/potassium/calcium exchanger 5</fullName>
    </recommendedName>
    <alternativeName>
        <fullName evidence="23">Na(+)/K(+)/Ca(2+)-exchange protein 5</fullName>
    </alternativeName>
    <alternativeName>
        <fullName evidence="24">Solute carrier family 24 member 5</fullName>
    </alternativeName>
</protein>
<dbReference type="GO" id="GO:0005262">
    <property type="term" value="F:calcium channel activity"/>
    <property type="evidence" value="ECO:0007669"/>
    <property type="project" value="TreeGrafter"/>
</dbReference>
<keyword evidence="9 25" id="KW-0812">Transmembrane</keyword>
<keyword evidence="4" id="KW-0813">Transport</keyword>
<feature type="transmembrane region" description="Helical" evidence="25">
    <location>
        <begin position="109"/>
        <end position="127"/>
    </location>
</feature>
<comment type="catalytic activity">
    <reaction evidence="20">
        <text>Ca(2+)(out) + K(+)(out) + 4 Na(+)(in) = Ca(2+)(in) + K(+)(in) + 4 Na(+)(out)</text>
        <dbReference type="Rhea" id="RHEA:69967"/>
        <dbReference type="ChEBI" id="CHEBI:29101"/>
        <dbReference type="ChEBI" id="CHEBI:29103"/>
        <dbReference type="ChEBI" id="CHEBI:29108"/>
    </reaction>
</comment>